<organism evidence="5 6">
    <name type="scientific">Klebsiella oxytoca</name>
    <dbReference type="NCBI Taxonomy" id="571"/>
    <lineage>
        <taxon>Bacteria</taxon>
        <taxon>Pseudomonadati</taxon>
        <taxon>Pseudomonadota</taxon>
        <taxon>Gammaproteobacteria</taxon>
        <taxon>Enterobacterales</taxon>
        <taxon>Enterobacteriaceae</taxon>
        <taxon>Klebsiella/Raoultella group</taxon>
        <taxon>Klebsiella</taxon>
    </lineage>
</organism>
<evidence type="ECO:0000259" key="2">
    <source>
        <dbReference type="Pfam" id="PF04984"/>
    </source>
</evidence>
<feature type="domain" description="Phage tail sheath protein-like beta-sandwich" evidence="3">
    <location>
        <begin position="104"/>
        <end position="210"/>
    </location>
</feature>
<comment type="similarity">
    <text evidence="1">Belongs to the myoviridae tail sheath protein family.</text>
</comment>
<feature type="domain" description="Tail sheath protein C-terminal" evidence="4">
    <location>
        <begin position="387"/>
        <end position="500"/>
    </location>
</feature>
<dbReference type="Pfam" id="PF17482">
    <property type="entry name" value="Phage_sheath_1C"/>
    <property type="match status" value="1"/>
</dbReference>
<protein>
    <submittedName>
        <fullName evidence="5">Phage tail protein</fullName>
    </submittedName>
</protein>
<sequence length="502" mass="54197">MIGFNEIQSDNRIPLVEIEFDNSGAVTGTPVQHQTVLLFGQANLKADSAGVDGSGQLDTPVRITRPSQAVALWGRGSMIARMVAAFIDINPDTELFAIAQGAGTGKADAGTLTLSGTATGDGVLSVYAGGRRYQVAVTSGQKGKALADSLAERINADRDAPFTAVSAAPTGADVDATGSVVTLTARFISECSAHDIRLNYYDGETTPDGLVVTIAPPAAKAVNPDLTRSIANMGERQYNYVVMPYKDTANLNALSTELLKRWGPVKMSDGAVWMAHTGTQGEITAFGESRNDFLFTCPAIPKAPEPDYIWAASVCATCAPSLAIDPARPLQTLAVPSRMAPALADRLTREERNLLLHGGIATVTVAAGDVVQIERQVTMYRVNQYGDVDPSYLDIETIYTLSYLRYSLRTFITQRFPRHKLADDDTPVAPGQPVVTPKIMSLQLIALGEEWVDRGLVENLDTFKKNLLVERNSADRNRLDVLCTPDLVNQFRFFAAQIRFIL</sequence>
<dbReference type="Proteomes" id="UP000856143">
    <property type="component" value="Unassembled WGS sequence"/>
</dbReference>
<evidence type="ECO:0000313" key="5">
    <source>
        <dbReference type="EMBL" id="HAT1683965.1"/>
    </source>
</evidence>
<accession>A0AAN5LBK8</accession>
<evidence type="ECO:0000259" key="4">
    <source>
        <dbReference type="Pfam" id="PF17482"/>
    </source>
</evidence>
<comment type="caution">
    <text evidence="5">The sequence shown here is derived from an EMBL/GenBank/DDBJ whole genome shotgun (WGS) entry which is preliminary data.</text>
</comment>
<dbReference type="InterPro" id="IPR020287">
    <property type="entry name" value="Tail_sheath_C"/>
</dbReference>
<dbReference type="Pfam" id="PF04984">
    <property type="entry name" value="Phage_sheath_1"/>
    <property type="match status" value="1"/>
</dbReference>
<evidence type="ECO:0000313" key="6">
    <source>
        <dbReference type="Proteomes" id="UP000856143"/>
    </source>
</evidence>
<proteinExistence type="inferred from homology"/>
<dbReference type="InterPro" id="IPR035089">
    <property type="entry name" value="Phage_sheath_subtilisin"/>
</dbReference>
<dbReference type="InterPro" id="IPR035326">
    <property type="entry name" value="Beta_sandwich_Seath"/>
</dbReference>
<evidence type="ECO:0000259" key="3">
    <source>
        <dbReference type="Pfam" id="PF17481"/>
    </source>
</evidence>
<dbReference type="AlphaFoldDB" id="A0AAN5LBK8"/>
<dbReference type="Pfam" id="PF17481">
    <property type="entry name" value="Phage_sheath_domII"/>
    <property type="match status" value="1"/>
</dbReference>
<reference evidence="5" key="2">
    <citation type="submission" date="2020-11" db="EMBL/GenBank/DDBJ databases">
        <authorList>
            <consortium name="NCBI Pathogen Detection Project"/>
        </authorList>
    </citation>
    <scope>NUCLEOTIDE SEQUENCE</scope>
    <source>
        <strain evidence="5">R404</strain>
    </source>
</reference>
<reference evidence="5" key="1">
    <citation type="journal article" date="2018" name="Genome Biol.">
        <title>SKESA: strategic k-mer extension for scrupulous assemblies.</title>
        <authorList>
            <person name="Souvorov A."/>
            <person name="Agarwala R."/>
            <person name="Lipman D.J."/>
        </authorList>
    </citation>
    <scope>NUCLEOTIDE SEQUENCE</scope>
    <source>
        <strain evidence="5">R404</strain>
    </source>
</reference>
<dbReference type="PIRSF" id="PIRSF007349">
    <property type="entry name" value="Tsp_L"/>
    <property type="match status" value="1"/>
</dbReference>
<feature type="domain" description="Tail sheath protein subtilisin-like" evidence="2">
    <location>
        <begin position="219"/>
        <end position="379"/>
    </location>
</feature>
<dbReference type="EMBL" id="DACSEO010000079">
    <property type="protein sequence ID" value="HAT1683965.1"/>
    <property type="molecule type" value="Genomic_DNA"/>
</dbReference>
<gene>
    <name evidence="5" type="ORF">I8Y21_004727</name>
</gene>
<name>A0AAN5LBK8_KLEOX</name>
<evidence type="ECO:0000256" key="1">
    <source>
        <dbReference type="ARBA" id="ARBA00008005"/>
    </source>
</evidence>
<dbReference type="InterPro" id="IPR007067">
    <property type="entry name" value="Tail_sheath"/>
</dbReference>